<dbReference type="PANTHER" id="PTHR10137:SF0">
    <property type="entry name" value="V-TYPE PROTON ATPASE SUBUNIT C"/>
    <property type="match status" value="1"/>
</dbReference>
<protein>
    <recommendedName>
        <fullName evidence="6">V-type proton ATPase subunit C</fullName>
    </recommendedName>
</protein>
<comment type="similarity">
    <text evidence="1 6">Belongs to the V-ATPase C subunit family.</text>
</comment>
<dbReference type="Proteomes" id="UP001187682">
    <property type="component" value="Unassembled WGS sequence"/>
</dbReference>
<keyword evidence="4 6" id="KW-0406">Ion transport</keyword>
<keyword evidence="3 6" id="KW-0375">Hydrogen ion transport</keyword>
<sequence length="381" mass="41931">MASKYIFLSLPLDAFDSSDKGEAQSTLKSILSDSGSVLPYNIPSFKIGTLDALVQHADDLAKMEATCAGVVSKVADSLKTLLNGDEDKIAQHKRVNELSTDQYVSSFSWNKVIYRPDKPLAELVGMLQKEMVSVDNDVKSKLNQYNAAKTNLAALERQRTGNLSTKSLSAVVDPAGLIHGSEYLESHLIAVPKISRKDFLQTYETLTQLVVPRSAAEVAQDDEFVLFSVVTFRKTSAEFLTKCREQKWIPRQFKSTEGGQQDEQRQLDRAVQEEKKAWTEATRMAVTGWSGCVQAWLHIVTLRVFVEAVLRYGLPTTSKASKKVKTTLDTNYSYLGGNAVSRDKRGKVADDTALAAEMAAAGLGSSGGEYAAYVYYEVDIP</sequence>
<comment type="function">
    <text evidence="5">Subunit of the V1 complex of vacuolar(H+)-ATPase (V-ATPase), a multisubunit enzyme composed of a peripheral complex (V1) that hydrolyzes ATP and a membrane integral complex (V0) that translocates protons. V-ATPase is responsible for acidifying and maintaining the pH of intracellular compartments. Subunit C is necessary for the assembly of the catalytic sector of the enzyme and is likely to have a specific function in its catalytic activity. Reversibly leaves the enzyme after glucose depletion, causing the catalytic subcomplex V1 to detach from the V0 section.</text>
</comment>
<dbReference type="SUPFAM" id="SSF118203">
    <property type="entry name" value="Vacuolar ATP synthase subunit C"/>
    <property type="match status" value="1"/>
</dbReference>
<evidence type="ECO:0000256" key="4">
    <source>
        <dbReference type="ARBA" id="ARBA00023065"/>
    </source>
</evidence>
<dbReference type="FunFam" id="3.30.70.100:FF:000002">
    <property type="entry name" value="V-type proton ATPase subunit C"/>
    <property type="match status" value="1"/>
</dbReference>
<evidence type="ECO:0000256" key="5">
    <source>
        <dbReference type="ARBA" id="ARBA00053565"/>
    </source>
</evidence>
<evidence type="ECO:0000256" key="3">
    <source>
        <dbReference type="ARBA" id="ARBA00022781"/>
    </source>
</evidence>
<organism evidence="7 8">
    <name type="scientific">Cephalotrichum gorgonifer</name>
    <dbReference type="NCBI Taxonomy" id="2041049"/>
    <lineage>
        <taxon>Eukaryota</taxon>
        <taxon>Fungi</taxon>
        <taxon>Dikarya</taxon>
        <taxon>Ascomycota</taxon>
        <taxon>Pezizomycotina</taxon>
        <taxon>Sordariomycetes</taxon>
        <taxon>Hypocreomycetidae</taxon>
        <taxon>Microascales</taxon>
        <taxon>Microascaceae</taxon>
        <taxon>Cephalotrichum</taxon>
    </lineage>
</organism>
<comment type="caution">
    <text evidence="7">The sequence shown here is derived from an EMBL/GenBank/DDBJ whole genome shotgun (WGS) entry which is preliminary data.</text>
</comment>
<dbReference type="Gene3D" id="3.30.70.100">
    <property type="match status" value="1"/>
</dbReference>
<accession>A0AAE8N2G2</accession>
<dbReference type="Gene3D" id="1.20.1460.10">
    <property type="entry name" value="subunit c (vma5p) of the yeast v-atpase, domain 2"/>
    <property type="match status" value="1"/>
</dbReference>
<keyword evidence="2 6" id="KW-0813">Transport</keyword>
<dbReference type="PANTHER" id="PTHR10137">
    <property type="entry name" value="V-TYPE PROTON ATPASE SUBUNIT C"/>
    <property type="match status" value="1"/>
</dbReference>
<evidence type="ECO:0000256" key="2">
    <source>
        <dbReference type="ARBA" id="ARBA00022448"/>
    </source>
</evidence>
<dbReference type="InterPro" id="IPR004907">
    <property type="entry name" value="ATPase_V1-cplx_csu"/>
</dbReference>
<keyword evidence="8" id="KW-1185">Reference proteome</keyword>
<dbReference type="InterPro" id="IPR036132">
    <property type="entry name" value="Vac_ATP_synth_c_sf"/>
</dbReference>
<dbReference type="GO" id="GO:0000221">
    <property type="term" value="C:vacuolar proton-transporting V-type ATPase, V1 domain"/>
    <property type="evidence" value="ECO:0007669"/>
    <property type="project" value="TreeGrafter"/>
</dbReference>
<dbReference type="GO" id="GO:0046961">
    <property type="term" value="F:proton-transporting ATPase activity, rotational mechanism"/>
    <property type="evidence" value="ECO:0007669"/>
    <property type="project" value="InterPro"/>
</dbReference>
<evidence type="ECO:0000313" key="7">
    <source>
        <dbReference type="EMBL" id="SPO04209.1"/>
    </source>
</evidence>
<dbReference type="Gene3D" id="3.30.70.1180">
    <property type="entry name" value="Vacuolar atp synthase subunit c, domain 1"/>
    <property type="match status" value="1"/>
</dbReference>
<evidence type="ECO:0000256" key="1">
    <source>
        <dbReference type="ARBA" id="ARBA00006138"/>
    </source>
</evidence>
<proteinExistence type="inferred from homology"/>
<comment type="subunit">
    <text evidence="6">V-ATPase is a heteromultimeric enzyme composed of a peripheral catalytic V1 complex (components A to H) attached to an integral membrane V0 proton pore complex.</text>
</comment>
<evidence type="ECO:0000313" key="8">
    <source>
        <dbReference type="Proteomes" id="UP001187682"/>
    </source>
</evidence>
<comment type="function">
    <text evidence="6">Subunit of the V1 complex of vacuolar(H+)-ATPase (V-ATPase), a multisubunit enzyme composed of a peripheral complex (V1) that hydrolyzes ATP and a membrane integral complex (V0) that translocates protons. V-ATPase is responsible for acidifying and maintaining the pH of intracellular compartments and in some cell types, is targeted to the plasma membrane, where it is responsible for acidifying the extracellular environment. Subunit C is necessary for the assembly of the catalytic sector of the enzyme and is likely to have a specific function in its catalytic activity.</text>
</comment>
<dbReference type="Pfam" id="PF03223">
    <property type="entry name" value="V-ATPase_C"/>
    <property type="match status" value="1"/>
</dbReference>
<name>A0AAE8N2G2_9PEZI</name>
<gene>
    <name evidence="7" type="ORF">DNG_06892</name>
</gene>
<dbReference type="CDD" id="cd14785">
    <property type="entry name" value="V-ATPase_C"/>
    <property type="match status" value="1"/>
</dbReference>
<dbReference type="AlphaFoldDB" id="A0AAE8N2G2"/>
<evidence type="ECO:0000256" key="6">
    <source>
        <dbReference type="RuleBase" id="RU364010"/>
    </source>
</evidence>
<dbReference type="EMBL" id="ONZQ02000010">
    <property type="protein sequence ID" value="SPO04209.1"/>
    <property type="molecule type" value="Genomic_DNA"/>
</dbReference>
<reference evidence="7" key="1">
    <citation type="submission" date="2018-03" db="EMBL/GenBank/DDBJ databases">
        <authorList>
            <person name="Guldener U."/>
        </authorList>
    </citation>
    <scope>NUCLEOTIDE SEQUENCE</scope>
</reference>